<protein>
    <submittedName>
        <fullName evidence="2">Uncharacterized protein</fullName>
    </submittedName>
</protein>
<sequence>MPVFPVDDDWDTKWRVEVPNRDPLELAPDTKEDTVQFLEHEETVQFTKQENTDQATELEDTVQFLEQKNADQFMEHEETVQCSEQGDTVEITKQEDTIQFSEQEDADHITKQEDTVQFSEQDTAQVRPMSPPIDFIGFMEADWVRTSKPVPRGSELLVYYGDDSARELTVHSETSGEAVTPSPAGTSSSVTTDNIDIDCWSLYKSS</sequence>
<proteinExistence type="predicted"/>
<feature type="compositionally biased region" description="Polar residues" evidence="1">
    <location>
        <begin position="171"/>
        <end position="191"/>
    </location>
</feature>
<gene>
    <name evidence="2" type="ORF">FJT64_011421</name>
</gene>
<organism evidence="2 3">
    <name type="scientific">Amphibalanus amphitrite</name>
    <name type="common">Striped barnacle</name>
    <name type="synonym">Balanus amphitrite</name>
    <dbReference type="NCBI Taxonomy" id="1232801"/>
    <lineage>
        <taxon>Eukaryota</taxon>
        <taxon>Metazoa</taxon>
        <taxon>Ecdysozoa</taxon>
        <taxon>Arthropoda</taxon>
        <taxon>Crustacea</taxon>
        <taxon>Multicrustacea</taxon>
        <taxon>Cirripedia</taxon>
        <taxon>Thoracica</taxon>
        <taxon>Thoracicalcarea</taxon>
        <taxon>Balanomorpha</taxon>
        <taxon>Balanoidea</taxon>
        <taxon>Balanidae</taxon>
        <taxon>Amphibalaninae</taxon>
        <taxon>Amphibalanus</taxon>
    </lineage>
</organism>
<evidence type="ECO:0000313" key="3">
    <source>
        <dbReference type="Proteomes" id="UP000440578"/>
    </source>
</evidence>
<evidence type="ECO:0000313" key="2">
    <source>
        <dbReference type="EMBL" id="KAF0290357.1"/>
    </source>
</evidence>
<reference evidence="2 3" key="1">
    <citation type="submission" date="2019-07" db="EMBL/GenBank/DDBJ databases">
        <title>Draft genome assembly of a fouling barnacle, Amphibalanus amphitrite (Darwin, 1854): The first reference genome for Thecostraca.</title>
        <authorList>
            <person name="Kim W."/>
        </authorList>
    </citation>
    <scope>NUCLEOTIDE SEQUENCE [LARGE SCALE GENOMIC DNA]</scope>
    <source>
        <strain evidence="2">SNU_AA5</strain>
        <tissue evidence="2">Soma without cirri and trophi</tissue>
    </source>
</reference>
<keyword evidence="3" id="KW-1185">Reference proteome</keyword>
<evidence type="ECO:0000256" key="1">
    <source>
        <dbReference type="SAM" id="MobiDB-lite"/>
    </source>
</evidence>
<accession>A0A6A4V233</accession>
<name>A0A6A4V233_AMPAM</name>
<dbReference type="EMBL" id="VIIS01001960">
    <property type="protein sequence ID" value="KAF0290357.1"/>
    <property type="molecule type" value="Genomic_DNA"/>
</dbReference>
<comment type="caution">
    <text evidence="2">The sequence shown here is derived from an EMBL/GenBank/DDBJ whole genome shotgun (WGS) entry which is preliminary data.</text>
</comment>
<feature type="region of interest" description="Disordered" evidence="1">
    <location>
        <begin position="169"/>
        <end position="191"/>
    </location>
</feature>
<dbReference type="AlphaFoldDB" id="A0A6A4V233"/>
<dbReference type="Proteomes" id="UP000440578">
    <property type="component" value="Unassembled WGS sequence"/>
</dbReference>